<dbReference type="PROSITE" id="PS50088">
    <property type="entry name" value="ANK_REPEAT"/>
    <property type="match status" value="1"/>
</dbReference>
<dbReference type="InterPro" id="IPR035892">
    <property type="entry name" value="C2_domain_sf"/>
</dbReference>
<feature type="repeat" description="ANK" evidence="1">
    <location>
        <begin position="649"/>
        <end position="671"/>
    </location>
</feature>
<dbReference type="PROSITE" id="PS50004">
    <property type="entry name" value="C2"/>
    <property type="match status" value="1"/>
</dbReference>
<dbReference type="InterPro" id="IPR000008">
    <property type="entry name" value="C2_dom"/>
</dbReference>
<comment type="caution">
    <text evidence="4">The sequence shown here is derived from an EMBL/GenBank/DDBJ whole genome shotgun (WGS) entry which is preliminary data.</text>
</comment>
<dbReference type="InterPro" id="IPR036770">
    <property type="entry name" value="Ankyrin_rpt-contain_sf"/>
</dbReference>
<evidence type="ECO:0000256" key="1">
    <source>
        <dbReference type="PROSITE-ProRule" id="PRU00023"/>
    </source>
</evidence>
<reference evidence="4 5" key="1">
    <citation type="submission" date="2021-02" db="EMBL/GenBank/DDBJ databases">
        <title>Porcisia hertigi Genome sequencing and assembly.</title>
        <authorList>
            <person name="Almutairi H."/>
            <person name="Gatherer D."/>
        </authorList>
    </citation>
    <scope>NUCLEOTIDE SEQUENCE [LARGE SCALE GENOMIC DNA]</scope>
    <source>
        <strain evidence="4 5">C119</strain>
    </source>
</reference>
<dbReference type="EMBL" id="JAFJZO010000006">
    <property type="protein sequence ID" value="KAG5511199.1"/>
    <property type="molecule type" value="Genomic_DNA"/>
</dbReference>
<dbReference type="PROSITE" id="PS50297">
    <property type="entry name" value="ANK_REP_REGION"/>
    <property type="match status" value="1"/>
</dbReference>
<dbReference type="GeneID" id="94293159"/>
<keyword evidence="1" id="KW-0040">ANK repeat</keyword>
<keyword evidence="5" id="KW-1185">Reference proteome</keyword>
<dbReference type="PANTHER" id="PTHR39666:SF5">
    <property type="entry name" value="C2 DOMAIN-CONTAINING PROTEIN"/>
    <property type="match status" value="1"/>
</dbReference>
<dbReference type="KEGG" id="phet:94293159"/>
<dbReference type="Gene3D" id="1.25.40.20">
    <property type="entry name" value="Ankyrin repeat-containing domain"/>
    <property type="match status" value="1"/>
</dbReference>
<dbReference type="PANTHER" id="PTHR39666">
    <property type="entry name" value="RANBP2-TYPE DOMAIN-CONTAINING PROTEIN"/>
    <property type="match status" value="1"/>
</dbReference>
<feature type="compositionally biased region" description="Polar residues" evidence="2">
    <location>
        <begin position="203"/>
        <end position="217"/>
    </location>
</feature>
<sequence length="750" mass="76765">MPNAMVTLTIDRAESLVALNPGGTSNPFFTASIGAQCVTTPVVNKTLNPVYKATFTFLNCPLPAMVTLRAFNKIPYVDVEDPLGTATLTLFDMQPETTTVVQLSHGGVAALAQRAPNGCGAVTIAYSVVPMPQEAAAPAVGEHSASRLSSLPSYTAEQLLTPATFTPIPVPAAPNIDGNGAASIPVAYPPCEDRSSTAGPVANESTSKLLPSNPSITNPPAATVRLTPVQSMTPAVVEGSLVSASRCSLSQLQSNQQLTPPNIAPVPVPASATFFVPQAAPAPPLPAATNMALKAEPMSGYDSGAVLPAERPQPMPAEEVAAAAAALQLSPPTSESYYANNTVHSAAAAPPVSPAHAQLPSSLAVLPVATTAPVATRFASLQESTSPALSFDAQQQAASASFLYTSAAQAPATMPQTKLLVVPPNINGAPTPTFFHASKPLSCEGSPLPSAAQLSKESPVAVFPTHAPPLVSAGALPVATVPFSPPLSASTTASLCSTPATLSSHRHHNATAVSVNPFPVEAAAPHSAPSLTSAVTTRRGVYLASATAGLQPSAAGAGAAFPNSSSGCGTCASTSAAGNSTSSPGRSVPRTETPHRSVATAITSAGQLYADKQYLFEVAVNGADLEIFQRLRQVDPDLTNGFLQCLDYSGRSLLHIAAWNGQLRVMQVLLSPELTQPMIDLRSVVTAKSGDTILHAAACGGQAEVAQWLRYSHPTAGPLLLSMHNARGMTAAECAMEAGFPQVARLLMPN</sequence>
<dbReference type="OrthoDB" id="5314041at2759"/>
<dbReference type="Pfam" id="PF12796">
    <property type="entry name" value="Ank_2"/>
    <property type="match status" value="1"/>
</dbReference>
<dbReference type="AlphaFoldDB" id="A0A836YHF8"/>
<dbReference type="SMART" id="SM00239">
    <property type="entry name" value="C2"/>
    <property type="match status" value="1"/>
</dbReference>
<dbReference type="Gene3D" id="2.60.40.150">
    <property type="entry name" value="C2 domain"/>
    <property type="match status" value="1"/>
</dbReference>
<dbReference type="SUPFAM" id="SSF48403">
    <property type="entry name" value="Ankyrin repeat"/>
    <property type="match status" value="1"/>
</dbReference>
<feature type="region of interest" description="Disordered" evidence="2">
    <location>
        <begin position="194"/>
        <end position="217"/>
    </location>
</feature>
<evidence type="ECO:0000256" key="2">
    <source>
        <dbReference type="SAM" id="MobiDB-lite"/>
    </source>
</evidence>
<dbReference type="SUPFAM" id="SSF49562">
    <property type="entry name" value="C2 domain (Calcium/lipid-binding domain, CaLB)"/>
    <property type="match status" value="1"/>
</dbReference>
<proteinExistence type="predicted"/>
<dbReference type="Pfam" id="PF00168">
    <property type="entry name" value="C2"/>
    <property type="match status" value="1"/>
</dbReference>
<accession>A0A836YHF8</accession>
<evidence type="ECO:0000313" key="4">
    <source>
        <dbReference type="EMBL" id="KAG5511199.1"/>
    </source>
</evidence>
<dbReference type="InterPro" id="IPR002110">
    <property type="entry name" value="Ankyrin_rpt"/>
</dbReference>
<feature type="region of interest" description="Disordered" evidence="2">
    <location>
        <begin position="572"/>
        <end position="595"/>
    </location>
</feature>
<gene>
    <name evidence="4" type="ORF">JKF63_07141</name>
</gene>
<name>A0A836YHF8_9TRYP</name>
<dbReference type="Proteomes" id="UP000674318">
    <property type="component" value="Chromosome 6"/>
</dbReference>
<protein>
    <recommendedName>
        <fullName evidence="3">C2 domain-containing protein</fullName>
    </recommendedName>
</protein>
<organism evidence="4 5">
    <name type="scientific">Porcisia hertigi</name>
    <dbReference type="NCBI Taxonomy" id="2761500"/>
    <lineage>
        <taxon>Eukaryota</taxon>
        <taxon>Discoba</taxon>
        <taxon>Euglenozoa</taxon>
        <taxon>Kinetoplastea</taxon>
        <taxon>Metakinetoplastina</taxon>
        <taxon>Trypanosomatida</taxon>
        <taxon>Trypanosomatidae</taxon>
        <taxon>Leishmaniinae</taxon>
        <taxon>Porcisia</taxon>
    </lineage>
</organism>
<evidence type="ECO:0000313" key="5">
    <source>
        <dbReference type="Proteomes" id="UP000674318"/>
    </source>
</evidence>
<evidence type="ECO:0000259" key="3">
    <source>
        <dbReference type="PROSITE" id="PS50004"/>
    </source>
</evidence>
<feature type="domain" description="C2" evidence="3">
    <location>
        <begin position="1"/>
        <end position="105"/>
    </location>
</feature>
<dbReference type="CDD" id="cd00030">
    <property type="entry name" value="C2"/>
    <property type="match status" value="1"/>
</dbReference>
<dbReference type="RefSeq" id="XP_067759520.1">
    <property type="nucleotide sequence ID" value="XM_067903082.1"/>
</dbReference>
<feature type="compositionally biased region" description="Low complexity" evidence="2">
    <location>
        <begin position="572"/>
        <end position="585"/>
    </location>
</feature>